<dbReference type="InParanoid" id="A0A1V8SXD5"/>
<evidence type="ECO:0000313" key="5">
    <source>
        <dbReference type="Proteomes" id="UP000192596"/>
    </source>
</evidence>
<feature type="compositionally biased region" description="Low complexity" evidence="2">
    <location>
        <begin position="39"/>
        <end position="53"/>
    </location>
</feature>
<evidence type="ECO:0000313" key="4">
    <source>
        <dbReference type="EMBL" id="OQO03815.1"/>
    </source>
</evidence>
<dbReference type="EMBL" id="NAJO01000023">
    <property type="protein sequence ID" value="OQO03815.1"/>
    <property type="molecule type" value="Genomic_DNA"/>
</dbReference>
<sequence length="655" mass="72024">MPVENSQGAEAKQAPCRFFNTKQGCRAGGACPYVHTPSSLASKDSSSLSTGASVATNHVSKSQRPAPRPAAAPKPQVEDVRTFQVGQIHRRFKPKTDEKDHATVFTFQMIPTDPDFPYEINALDCSLEIPLGYPDNGRPLLRILNRDIPRGFQINIENGFDALYDNAPGATLLGLMNRLDKQLESILSGEMAQTVKLVVNRGPPKPTAVPVPTASVTIPPPRLPVLQEFTPEQKADAEKKRQSDKRQLEARFGRLQHFAKSPDGFSYTLPIDSPKRQSWPASLRSLRSFTLLLPALYPLEASTIMLDEESKEARNVETAFEARSKNHLDATLTQQINYLTQHLHEMAMDREQEPDIRPAPVSTPQKTFTPAQTGVTRSRDPDRPHLQVIERPPEWTMVGGEDDESDLSSSDGYSYDSGDDIEDSHDSEDGGAPVSAPVEKGVLISFPQLELYGIELMELTTLNISVKCERCKDIMDVERLHNSISSDGTGVRDASCKKCATRFSVGFRADLMHANSVRAGYLDLDGCTVVDMLPSSFMPTCAECSTPHPAPGVVSVRGESTMAICRECHKKTSFRIPEVKFLQISAAAIRASKAPVRKKAYRPSDCSICHSSLVSKKGTGFWEGGKGTRDKSRMSRKDPRKYKRRGGSKVGGGGK</sequence>
<dbReference type="SUPFAM" id="SSF48695">
    <property type="entry name" value="Multiheme cytochromes"/>
    <property type="match status" value="1"/>
</dbReference>
<dbReference type="OrthoDB" id="10253329at2759"/>
<feature type="compositionally biased region" description="Basic residues" evidence="2">
    <location>
        <begin position="638"/>
        <end position="647"/>
    </location>
</feature>
<feature type="region of interest" description="Disordered" evidence="2">
    <location>
        <begin position="39"/>
        <end position="77"/>
    </location>
</feature>
<dbReference type="InterPro" id="IPR036280">
    <property type="entry name" value="Multihaem_cyt_sf"/>
</dbReference>
<organism evidence="4 5">
    <name type="scientific">Cryoendolithus antarcticus</name>
    <dbReference type="NCBI Taxonomy" id="1507870"/>
    <lineage>
        <taxon>Eukaryota</taxon>
        <taxon>Fungi</taxon>
        <taxon>Dikarya</taxon>
        <taxon>Ascomycota</taxon>
        <taxon>Pezizomycotina</taxon>
        <taxon>Dothideomycetes</taxon>
        <taxon>Dothideomycetidae</taxon>
        <taxon>Cladosporiales</taxon>
        <taxon>Cladosporiaceae</taxon>
        <taxon>Cryoendolithus</taxon>
    </lineage>
</organism>
<feature type="compositionally biased region" description="Basic and acidic residues" evidence="2">
    <location>
        <begin position="626"/>
        <end position="637"/>
    </location>
</feature>
<keyword evidence="1" id="KW-0863">Zinc-finger</keyword>
<feature type="domain" description="C3H1-type" evidence="3">
    <location>
        <begin position="10"/>
        <end position="38"/>
    </location>
</feature>
<accession>A0A1V8SXD5</accession>
<name>A0A1V8SXD5_9PEZI</name>
<protein>
    <recommendedName>
        <fullName evidence="3">C3H1-type domain-containing protein</fullName>
    </recommendedName>
</protein>
<feature type="zinc finger region" description="C3H1-type" evidence="1">
    <location>
        <begin position="10"/>
        <end position="38"/>
    </location>
</feature>
<feature type="region of interest" description="Disordered" evidence="2">
    <location>
        <begin position="356"/>
        <end position="434"/>
    </location>
</feature>
<feature type="region of interest" description="Disordered" evidence="2">
    <location>
        <begin position="620"/>
        <end position="655"/>
    </location>
</feature>
<proteinExistence type="predicted"/>
<feature type="compositionally biased region" description="Acidic residues" evidence="2">
    <location>
        <begin position="417"/>
        <end position="426"/>
    </location>
</feature>
<comment type="caution">
    <text evidence="4">The sequence shown here is derived from an EMBL/GenBank/DDBJ whole genome shotgun (WGS) entry which is preliminary data.</text>
</comment>
<evidence type="ECO:0000259" key="3">
    <source>
        <dbReference type="PROSITE" id="PS50103"/>
    </source>
</evidence>
<dbReference type="STRING" id="1507870.A0A1V8SXD5"/>
<keyword evidence="5" id="KW-1185">Reference proteome</keyword>
<dbReference type="AlphaFoldDB" id="A0A1V8SXD5"/>
<keyword evidence="1" id="KW-0479">Metal-binding</keyword>
<evidence type="ECO:0000256" key="2">
    <source>
        <dbReference type="SAM" id="MobiDB-lite"/>
    </source>
</evidence>
<feature type="compositionally biased region" description="Low complexity" evidence="2">
    <location>
        <begin position="407"/>
        <end position="416"/>
    </location>
</feature>
<dbReference type="PROSITE" id="PS50103">
    <property type="entry name" value="ZF_C3H1"/>
    <property type="match status" value="1"/>
</dbReference>
<evidence type="ECO:0000256" key="1">
    <source>
        <dbReference type="PROSITE-ProRule" id="PRU00723"/>
    </source>
</evidence>
<dbReference type="GO" id="GO:0008270">
    <property type="term" value="F:zinc ion binding"/>
    <property type="evidence" value="ECO:0007669"/>
    <property type="project" value="UniProtKB-KW"/>
</dbReference>
<gene>
    <name evidence="4" type="ORF">B0A48_10456</name>
</gene>
<feature type="compositionally biased region" description="Polar residues" evidence="2">
    <location>
        <begin position="362"/>
        <end position="376"/>
    </location>
</feature>
<reference evidence="5" key="1">
    <citation type="submission" date="2017-03" db="EMBL/GenBank/DDBJ databases">
        <title>Genomes of endolithic fungi from Antarctica.</title>
        <authorList>
            <person name="Coleine C."/>
            <person name="Masonjones S."/>
            <person name="Stajich J.E."/>
        </authorList>
    </citation>
    <scope>NUCLEOTIDE SEQUENCE [LARGE SCALE GENOMIC DNA]</scope>
    <source>
        <strain evidence="5">CCFEE 5527</strain>
    </source>
</reference>
<dbReference type="InterPro" id="IPR000571">
    <property type="entry name" value="Znf_CCCH"/>
</dbReference>
<keyword evidence="1" id="KW-0862">Zinc</keyword>
<dbReference type="Proteomes" id="UP000192596">
    <property type="component" value="Unassembled WGS sequence"/>
</dbReference>